<dbReference type="Gene3D" id="3.80.10.10">
    <property type="entry name" value="Ribonuclease Inhibitor"/>
    <property type="match status" value="4"/>
</dbReference>
<dbReference type="PANTHER" id="PTHR48063">
    <property type="entry name" value="LRR RECEPTOR-LIKE KINASE"/>
    <property type="match status" value="1"/>
</dbReference>
<evidence type="ECO:0000256" key="7">
    <source>
        <dbReference type="ARBA" id="ARBA00022692"/>
    </source>
</evidence>
<keyword evidence="5" id="KW-0134">Cell wall</keyword>
<evidence type="ECO:0000256" key="13">
    <source>
        <dbReference type="ARBA" id="ARBA00023180"/>
    </source>
</evidence>
<dbReference type="GO" id="GO:0005886">
    <property type="term" value="C:plasma membrane"/>
    <property type="evidence" value="ECO:0007669"/>
    <property type="project" value="UniProtKB-SubCell"/>
</dbReference>
<evidence type="ECO:0000256" key="11">
    <source>
        <dbReference type="ARBA" id="ARBA00023136"/>
    </source>
</evidence>
<protein>
    <submittedName>
        <fullName evidence="19">Receptor-like protein eix2</fullName>
    </submittedName>
</protein>
<evidence type="ECO:0000313" key="19">
    <source>
        <dbReference type="EMBL" id="KAK7838055.1"/>
    </source>
</evidence>
<evidence type="ECO:0000256" key="8">
    <source>
        <dbReference type="ARBA" id="ARBA00022729"/>
    </source>
</evidence>
<evidence type="ECO:0000256" key="14">
    <source>
        <dbReference type="ARBA" id="ARBA00038043"/>
    </source>
</evidence>
<evidence type="ECO:0000256" key="16">
    <source>
        <dbReference type="SAM" id="SignalP"/>
    </source>
</evidence>
<keyword evidence="9" id="KW-0677">Repeat</keyword>
<feature type="transmembrane region" description="Helical" evidence="15">
    <location>
        <begin position="790"/>
        <end position="813"/>
    </location>
</feature>
<keyword evidence="12" id="KW-0675">Receptor</keyword>
<comment type="subcellular location">
    <subcellularLocation>
        <location evidence="2">Cell membrane</location>
        <topology evidence="2">Single-pass type I membrane protein</topology>
    </subcellularLocation>
    <subcellularLocation>
        <location evidence="1">Secreted</location>
        <location evidence="1">Cell wall</location>
    </subcellularLocation>
</comment>
<dbReference type="InterPro" id="IPR001611">
    <property type="entry name" value="Leu-rich_rpt"/>
</dbReference>
<evidence type="ECO:0000256" key="15">
    <source>
        <dbReference type="SAM" id="Phobius"/>
    </source>
</evidence>
<organism evidence="19 20">
    <name type="scientific">Quercus suber</name>
    <name type="common">Cork oak</name>
    <dbReference type="NCBI Taxonomy" id="58331"/>
    <lineage>
        <taxon>Eukaryota</taxon>
        <taxon>Viridiplantae</taxon>
        <taxon>Streptophyta</taxon>
        <taxon>Embryophyta</taxon>
        <taxon>Tracheophyta</taxon>
        <taxon>Spermatophyta</taxon>
        <taxon>Magnoliopsida</taxon>
        <taxon>eudicotyledons</taxon>
        <taxon>Gunneridae</taxon>
        <taxon>Pentapetalae</taxon>
        <taxon>rosids</taxon>
        <taxon>fabids</taxon>
        <taxon>Fagales</taxon>
        <taxon>Fagaceae</taxon>
        <taxon>Quercus</taxon>
    </lineage>
</organism>
<comment type="caution">
    <text evidence="19">The sequence shown here is derived from an EMBL/GenBank/DDBJ whole genome shotgun (WGS) entry which is preliminary data.</text>
</comment>
<reference evidence="19 20" key="1">
    <citation type="journal article" date="2018" name="Sci. Data">
        <title>The draft genome sequence of cork oak.</title>
        <authorList>
            <person name="Ramos A.M."/>
            <person name="Usie A."/>
            <person name="Barbosa P."/>
            <person name="Barros P.M."/>
            <person name="Capote T."/>
            <person name="Chaves I."/>
            <person name="Simoes F."/>
            <person name="Abreu I."/>
            <person name="Carrasquinho I."/>
            <person name="Faro C."/>
            <person name="Guimaraes J.B."/>
            <person name="Mendonca D."/>
            <person name="Nobrega F."/>
            <person name="Rodrigues L."/>
            <person name="Saibo N.J.M."/>
            <person name="Varela M.C."/>
            <person name="Egas C."/>
            <person name="Matos J."/>
            <person name="Miguel C.M."/>
            <person name="Oliveira M.M."/>
            <person name="Ricardo C.P."/>
            <person name="Goncalves S."/>
        </authorList>
    </citation>
    <scope>NUCLEOTIDE SEQUENCE [LARGE SCALE GENOMIC DNA]</scope>
    <source>
        <strain evidence="20">cv. HL8</strain>
    </source>
</reference>
<dbReference type="Proteomes" id="UP000237347">
    <property type="component" value="Unassembled WGS sequence"/>
</dbReference>
<sequence length="852" mass="94404">MGRTHIYISNSHLLCQVLFLCVLGPAFLGVIKPTSCTSNLLTFRCSQMEKNALLNFKESLTDPSNRLSSWVGEDCCKWIGVGCDNTTSHVVKLDLYNPLRRETYNCKSCLGGKISPSLLNLTHLSYLDLSLNNFEGQLPASLGHLTNLSTLVLSVNNITGEIPSSFANLCNLQTFRLMANGISGEITQFVDGLSQCSNNSLELLDLSGNKLLGGNLPYSLGALKNLKNLDLSSCSFWGSIPDSIGNMSSLQLLALTANKMNGSIPNSMGKLSTLEKLALGGGNSWEGVLTEAHFQNLTQLTFIELGISTRWSLVLNVKHEWVPPFSLTYIVFNRMKIGPKFPAWLQTQNELKYLSLVDVGISDTLPQGFWNSSSSLSYLSLYQNQIRGQVPYYQSYSITYYLDLRFNNFEGQVPLFHSKFMKVLYLEENMFSGAVPENIGELLPNLLHLVLSSNFITGRIPPSIGILKSLEILALRNNSLSGELPPHWDDMQSLYFLDISDNNISGKLPSSMQFLSSLQWLSLGQNHLEGELPSFLRECTKLISLDLGGNKFFGNIPVWIGESLSNLSRLSLRSNLFDEVIPQQLCLLSSLHILDLAHNDLSGGIPQCLGNLSKNGESKFANFLEQIAIFYKGRDYLFRNTIYLVHSLDLSGNNLSGEIPDSITDLLKLNILNLSMNHLIGKIPKNIGNLKSLESFDLSKNQLFGPIPESLSSLTFLSHLNLSFNNLSGKIPFGNQLQTLTDPSIYQGNPLLCGLPLSKKCLGDETDPRTTPNGSGNGEDNNDGMEFGSLSFYISMVAGYIVGFWGVCGTLIVKTSWRQAYFRGFDNLKDRIAVFIMVKVVPLIRKIKFERN</sequence>
<keyword evidence="20" id="KW-1185">Reference proteome</keyword>
<name>A0AAW0KF45_QUESU</name>
<dbReference type="InterPro" id="IPR046956">
    <property type="entry name" value="RLP23-like"/>
</dbReference>
<proteinExistence type="inferred from homology"/>
<feature type="domain" description="Disease resistance R13L4/SHOC-2-like LRR" evidence="18">
    <location>
        <begin position="200"/>
        <end position="361"/>
    </location>
</feature>
<evidence type="ECO:0000256" key="1">
    <source>
        <dbReference type="ARBA" id="ARBA00004191"/>
    </source>
</evidence>
<dbReference type="SMART" id="SM00369">
    <property type="entry name" value="LRR_TYP"/>
    <property type="match status" value="8"/>
</dbReference>
<evidence type="ECO:0000313" key="20">
    <source>
        <dbReference type="Proteomes" id="UP000237347"/>
    </source>
</evidence>
<evidence type="ECO:0000256" key="4">
    <source>
        <dbReference type="ARBA" id="ARBA00022475"/>
    </source>
</evidence>
<evidence type="ECO:0000256" key="10">
    <source>
        <dbReference type="ARBA" id="ARBA00022989"/>
    </source>
</evidence>
<dbReference type="SUPFAM" id="SSF52058">
    <property type="entry name" value="L domain-like"/>
    <property type="match status" value="2"/>
</dbReference>
<dbReference type="FunFam" id="3.80.10.10:FF:000383">
    <property type="entry name" value="Leucine-rich repeat receptor protein kinase EMS1"/>
    <property type="match status" value="1"/>
</dbReference>
<comment type="similarity">
    <text evidence="3">Belongs to the RLP family.</text>
</comment>
<evidence type="ECO:0000259" key="17">
    <source>
        <dbReference type="Pfam" id="PF08263"/>
    </source>
</evidence>
<dbReference type="FunFam" id="3.80.10.10:FF:000400">
    <property type="entry name" value="Nuclear pore complex protein NUP107"/>
    <property type="match status" value="1"/>
</dbReference>
<dbReference type="FunFam" id="3.80.10.10:FF:000095">
    <property type="entry name" value="LRR receptor-like serine/threonine-protein kinase GSO1"/>
    <property type="match status" value="2"/>
</dbReference>
<evidence type="ECO:0000256" key="12">
    <source>
        <dbReference type="ARBA" id="ARBA00023170"/>
    </source>
</evidence>
<dbReference type="Pfam" id="PF13855">
    <property type="entry name" value="LRR_8"/>
    <property type="match status" value="1"/>
</dbReference>
<keyword evidence="7 15" id="KW-0812">Transmembrane</keyword>
<feature type="signal peptide" evidence="16">
    <location>
        <begin position="1"/>
        <end position="28"/>
    </location>
</feature>
<dbReference type="EMBL" id="PKMF04000314">
    <property type="protein sequence ID" value="KAK7838055.1"/>
    <property type="molecule type" value="Genomic_DNA"/>
</dbReference>
<keyword evidence="6" id="KW-0433">Leucine-rich repeat</keyword>
<keyword evidence="4" id="KW-1003">Cell membrane</keyword>
<dbReference type="Pfam" id="PF00560">
    <property type="entry name" value="LRR_1"/>
    <property type="match status" value="8"/>
</dbReference>
<keyword evidence="5" id="KW-0964">Secreted</keyword>
<comment type="similarity">
    <text evidence="14">Belongs to the polygalacturonase-inhibiting protein family.</text>
</comment>
<feature type="chain" id="PRO_5043508429" evidence="16">
    <location>
        <begin position="29"/>
        <end position="852"/>
    </location>
</feature>
<keyword evidence="11 15" id="KW-0472">Membrane</keyword>
<dbReference type="InterPro" id="IPR032675">
    <property type="entry name" value="LRR_dom_sf"/>
</dbReference>
<evidence type="ECO:0000259" key="18">
    <source>
        <dbReference type="Pfam" id="PF23598"/>
    </source>
</evidence>
<dbReference type="PANTHER" id="PTHR48063:SF81">
    <property type="entry name" value="LEUCINE-RICH REPEAT-CONTAINING N-TERMINAL PLANT-TYPE DOMAIN-CONTAINING PROTEIN"/>
    <property type="match status" value="1"/>
</dbReference>
<dbReference type="InterPro" id="IPR013210">
    <property type="entry name" value="LRR_N_plant-typ"/>
</dbReference>
<dbReference type="Pfam" id="PF23598">
    <property type="entry name" value="LRR_14"/>
    <property type="match status" value="1"/>
</dbReference>
<evidence type="ECO:0000256" key="6">
    <source>
        <dbReference type="ARBA" id="ARBA00022614"/>
    </source>
</evidence>
<keyword evidence="8 16" id="KW-0732">Signal</keyword>
<dbReference type="InterPro" id="IPR055414">
    <property type="entry name" value="LRR_R13L4/SHOC2-like"/>
</dbReference>
<evidence type="ECO:0000256" key="2">
    <source>
        <dbReference type="ARBA" id="ARBA00004251"/>
    </source>
</evidence>
<dbReference type="InterPro" id="IPR003591">
    <property type="entry name" value="Leu-rich_rpt_typical-subtyp"/>
</dbReference>
<evidence type="ECO:0000256" key="3">
    <source>
        <dbReference type="ARBA" id="ARBA00009592"/>
    </source>
</evidence>
<accession>A0AAW0KF45</accession>
<evidence type="ECO:0000256" key="5">
    <source>
        <dbReference type="ARBA" id="ARBA00022512"/>
    </source>
</evidence>
<keyword evidence="10 15" id="KW-1133">Transmembrane helix</keyword>
<dbReference type="Pfam" id="PF08263">
    <property type="entry name" value="LRRNT_2"/>
    <property type="match status" value="1"/>
</dbReference>
<evidence type="ECO:0000256" key="9">
    <source>
        <dbReference type="ARBA" id="ARBA00022737"/>
    </source>
</evidence>
<dbReference type="AlphaFoldDB" id="A0AAW0KF45"/>
<keyword evidence="13" id="KW-0325">Glycoprotein</keyword>
<gene>
    <name evidence="19" type="primary">EIX2_27</name>
    <name evidence="19" type="ORF">CFP56_020304</name>
</gene>
<feature type="domain" description="Leucine-rich repeat-containing N-terminal plant-type" evidence="17">
    <location>
        <begin position="48"/>
        <end position="84"/>
    </location>
</feature>
<dbReference type="GO" id="GO:0099402">
    <property type="term" value="P:plant organ development"/>
    <property type="evidence" value="ECO:0007669"/>
    <property type="project" value="UniProtKB-ARBA"/>
</dbReference>
<dbReference type="GO" id="GO:0009653">
    <property type="term" value="P:anatomical structure morphogenesis"/>
    <property type="evidence" value="ECO:0007669"/>
    <property type="project" value="UniProtKB-ARBA"/>
</dbReference>